<dbReference type="InterPro" id="IPR020103">
    <property type="entry name" value="PsdUridine_synth_cat_dom_sf"/>
</dbReference>
<accession>A0A1X4G4T1</accession>
<evidence type="ECO:0000259" key="6">
    <source>
        <dbReference type="Pfam" id="PF01509"/>
    </source>
</evidence>
<dbReference type="EMBL" id="NBYN01000055">
    <property type="protein sequence ID" value="OSO89518.1"/>
    <property type="molecule type" value="Genomic_DNA"/>
</dbReference>
<dbReference type="InterPro" id="IPR036974">
    <property type="entry name" value="PUA_sf"/>
</dbReference>
<dbReference type="InterPro" id="IPR002501">
    <property type="entry name" value="PsdUridine_synth_N"/>
</dbReference>
<reference evidence="9" key="1">
    <citation type="submission" date="2017-04" db="EMBL/GenBank/DDBJ databases">
        <authorList>
            <person name="Abreu V.A."/>
            <person name="Popin R.V."/>
            <person name="Rigonato J."/>
            <person name="Andreote A.P."/>
            <person name="Schaker P.C."/>
            <person name="Hoff-Risseti C."/>
            <person name="Alvarenga D.O."/>
            <person name="Varani A.M."/>
            <person name="Fiore M.F."/>
        </authorList>
    </citation>
    <scope>NUCLEOTIDE SEQUENCE [LARGE SCALE GENOMIC DNA]</scope>
    <source>
        <strain evidence="9">CENA303</strain>
    </source>
</reference>
<dbReference type="GO" id="GO:0160148">
    <property type="term" value="F:tRNA pseudouridine(55) synthase activity"/>
    <property type="evidence" value="ECO:0007669"/>
    <property type="project" value="UniProtKB-EC"/>
</dbReference>
<dbReference type="Proteomes" id="UP000192997">
    <property type="component" value="Unassembled WGS sequence"/>
</dbReference>
<gene>
    <name evidence="5" type="primary">truB</name>
    <name evidence="8" type="ORF">B7O87_12640</name>
</gene>
<dbReference type="InterPro" id="IPR015240">
    <property type="entry name" value="tRNA_sdUridine_synth_fam1_C"/>
</dbReference>
<dbReference type="InterPro" id="IPR014780">
    <property type="entry name" value="tRNA_psdUridine_synth_TruB"/>
</dbReference>
<comment type="similarity">
    <text evidence="2 5">Belongs to the pseudouridine synthase TruB family. Type 1 subfamily.</text>
</comment>
<evidence type="ECO:0000259" key="7">
    <source>
        <dbReference type="Pfam" id="PF09157"/>
    </source>
</evidence>
<evidence type="ECO:0000313" key="9">
    <source>
        <dbReference type="Proteomes" id="UP000192997"/>
    </source>
</evidence>
<dbReference type="NCBIfam" id="TIGR00431">
    <property type="entry name" value="TruB"/>
    <property type="match status" value="1"/>
</dbReference>
<feature type="domain" description="Pseudouridine synthase II N-terminal" evidence="6">
    <location>
        <begin position="40"/>
        <end position="190"/>
    </location>
</feature>
<feature type="domain" description="tRNA pseudouridine synthase II TruB subfamily 1 C-terminal" evidence="7">
    <location>
        <begin position="251"/>
        <end position="304"/>
    </location>
</feature>
<evidence type="ECO:0000256" key="4">
    <source>
        <dbReference type="ARBA" id="ARBA00023235"/>
    </source>
</evidence>
<evidence type="ECO:0000256" key="1">
    <source>
        <dbReference type="ARBA" id="ARBA00000385"/>
    </source>
</evidence>
<dbReference type="CDD" id="cd02573">
    <property type="entry name" value="PseudoU_synth_EcTruB"/>
    <property type="match status" value="1"/>
</dbReference>
<dbReference type="GO" id="GO:0003723">
    <property type="term" value="F:RNA binding"/>
    <property type="evidence" value="ECO:0007669"/>
    <property type="project" value="InterPro"/>
</dbReference>
<dbReference type="Pfam" id="PF09157">
    <property type="entry name" value="TruB-C_2"/>
    <property type="match status" value="1"/>
</dbReference>
<dbReference type="InterPro" id="IPR015947">
    <property type="entry name" value="PUA-like_sf"/>
</dbReference>
<organism evidence="8 9">
    <name type="scientific">Cylindrospermopsis raciborskii CENA303</name>
    <dbReference type="NCBI Taxonomy" id="1170769"/>
    <lineage>
        <taxon>Bacteria</taxon>
        <taxon>Bacillati</taxon>
        <taxon>Cyanobacteriota</taxon>
        <taxon>Cyanophyceae</taxon>
        <taxon>Nostocales</taxon>
        <taxon>Aphanizomenonaceae</taxon>
        <taxon>Cylindrospermopsis</taxon>
    </lineage>
</organism>
<evidence type="ECO:0000313" key="8">
    <source>
        <dbReference type="EMBL" id="OSO89518.1"/>
    </source>
</evidence>
<protein>
    <recommendedName>
        <fullName evidence="5">tRNA pseudouridine synthase B</fullName>
        <ecNumber evidence="5">5.4.99.25</ecNumber>
    </recommendedName>
    <alternativeName>
        <fullName evidence="5">tRNA pseudouridine(55) synthase</fullName>
        <shortName evidence="5">Psi55 synthase</shortName>
    </alternativeName>
    <alternativeName>
        <fullName evidence="5">tRNA pseudouridylate synthase</fullName>
    </alternativeName>
    <alternativeName>
        <fullName evidence="5">tRNA-uridine isomerase</fullName>
    </alternativeName>
</protein>
<dbReference type="PANTHER" id="PTHR13767">
    <property type="entry name" value="TRNA-PSEUDOURIDINE SYNTHASE"/>
    <property type="match status" value="1"/>
</dbReference>
<sequence>MTHSVNNNPHTASTNYFVEGFLNLNKPDNWTSHDCVARVRKLLRLKRVGHAGTLDPAATGVLPIALGRATRLLQFLPSNKAYQATVRFGITTTTDDLQGEVLTCEPCPHLKLTDIEREIGQFIGLIQQIPPRYSAIQVDGKRLYDLARQGEIFQAPTRIVQVFTIDILGWRASDFPELDLAICCGTGTYIRAIARDLGVVLKTGATLVKLTRTESSGFDLKNSLSFLDIENQLQTQTFEPIAPDRPLENLPFINLEETIAKKWRQGQKVPVEVGFNDVVRVYRQHKNFLGIGKIENEILTPQMVFKPI</sequence>
<keyword evidence="4 5" id="KW-0413">Isomerase</keyword>
<comment type="catalytic activity">
    <reaction evidence="1 5">
        <text>uridine(55) in tRNA = pseudouridine(55) in tRNA</text>
        <dbReference type="Rhea" id="RHEA:42532"/>
        <dbReference type="Rhea" id="RHEA-COMP:10101"/>
        <dbReference type="Rhea" id="RHEA-COMP:10102"/>
        <dbReference type="ChEBI" id="CHEBI:65314"/>
        <dbReference type="ChEBI" id="CHEBI:65315"/>
        <dbReference type="EC" id="5.4.99.25"/>
    </reaction>
</comment>
<proteinExistence type="inferred from homology"/>
<dbReference type="Pfam" id="PF01509">
    <property type="entry name" value="TruB_N"/>
    <property type="match status" value="1"/>
</dbReference>
<dbReference type="HAMAP" id="MF_01080">
    <property type="entry name" value="TruB_bact"/>
    <property type="match status" value="1"/>
</dbReference>
<dbReference type="SUPFAM" id="SSF88697">
    <property type="entry name" value="PUA domain-like"/>
    <property type="match status" value="1"/>
</dbReference>
<dbReference type="GO" id="GO:1990481">
    <property type="term" value="P:mRNA pseudouridine synthesis"/>
    <property type="evidence" value="ECO:0007669"/>
    <property type="project" value="TreeGrafter"/>
</dbReference>
<name>A0A1X4G4T1_9CYAN</name>
<evidence type="ECO:0000256" key="2">
    <source>
        <dbReference type="ARBA" id="ARBA00005642"/>
    </source>
</evidence>
<dbReference type="GO" id="GO:0031119">
    <property type="term" value="P:tRNA pseudouridine synthesis"/>
    <property type="evidence" value="ECO:0007669"/>
    <property type="project" value="UniProtKB-UniRule"/>
</dbReference>
<dbReference type="CDD" id="cd21152">
    <property type="entry name" value="PUA_TruB_bacterial"/>
    <property type="match status" value="1"/>
</dbReference>
<dbReference type="SUPFAM" id="SSF55120">
    <property type="entry name" value="Pseudouridine synthase"/>
    <property type="match status" value="1"/>
</dbReference>
<feature type="active site" description="Nucleophile" evidence="5">
    <location>
        <position position="55"/>
    </location>
</feature>
<dbReference type="Gene3D" id="2.30.130.10">
    <property type="entry name" value="PUA domain"/>
    <property type="match status" value="1"/>
</dbReference>
<comment type="function">
    <text evidence="5">Responsible for synthesis of pseudouridine from uracil-55 in the psi GC loop of transfer RNAs.</text>
</comment>
<evidence type="ECO:0000256" key="3">
    <source>
        <dbReference type="ARBA" id="ARBA00022694"/>
    </source>
</evidence>
<keyword evidence="3 5" id="KW-0819">tRNA processing</keyword>
<dbReference type="EC" id="5.4.99.25" evidence="5"/>
<comment type="caution">
    <text evidence="8">The sequence shown here is derived from an EMBL/GenBank/DDBJ whole genome shotgun (WGS) entry which is preliminary data.</text>
</comment>
<dbReference type="AlphaFoldDB" id="A0A1X4G4T1"/>
<dbReference type="PANTHER" id="PTHR13767:SF2">
    <property type="entry name" value="PSEUDOURIDYLATE SYNTHASE TRUB1"/>
    <property type="match status" value="1"/>
</dbReference>
<evidence type="ECO:0000256" key="5">
    <source>
        <dbReference type="HAMAP-Rule" id="MF_01080"/>
    </source>
</evidence>
<dbReference type="Gene3D" id="3.30.2350.10">
    <property type="entry name" value="Pseudouridine synthase"/>
    <property type="match status" value="1"/>
</dbReference>